<name>A0A8H4QPF0_9AGAR</name>
<proteinExistence type="predicted"/>
<reference evidence="2 3" key="1">
    <citation type="submission" date="2019-12" db="EMBL/GenBank/DDBJ databases">
        <authorList>
            <person name="Floudas D."/>
            <person name="Bentzer J."/>
            <person name="Ahren D."/>
            <person name="Johansson T."/>
            <person name="Persson P."/>
            <person name="Tunlid A."/>
        </authorList>
    </citation>
    <scope>NUCLEOTIDE SEQUENCE [LARGE SCALE GENOMIC DNA]</scope>
    <source>
        <strain evidence="2 3">CBS 102.39</strain>
    </source>
</reference>
<feature type="region of interest" description="Disordered" evidence="1">
    <location>
        <begin position="1"/>
        <end position="118"/>
    </location>
</feature>
<evidence type="ECO:0000313" key="3">
    <source>
        <dbReference type="Proteomes" id="UP000521872"/>
    </source>
</evidence>
<evidence type="ECO:0008006" key="4">
    <source>
        <dbReference type="Google" id="ProtNLM"/>
    </source>
</evidence>
<feature type="compositionally biased region" description="Polar residues" evidence="1">
    <location>
        <begin position="1"/>
        <end position="12"/>
    </location>
</feature>
<dbReference type="GO" id="GO:0030686">
    <property type="term" value="C:90S preribosome"/>
    <property type="evidence" value="ECO:0007669"/>
    <property type="project" value="TreeGrafter"/>
</dbReference>
<dbReference type="Proteomes" id="UP000521872">
    <property type="component" value="Unassembled WGS sequence"/>
</dbReference>
<feature type="compositionally biased region" description="Basic residues" evidence="1">
    <location>
        <begin position="85"/>
        <end position="101"/>
    </location>
</feature>
<dbReference type="Pfam" id="PF14617">
    <property type="entry name" value="CMS1"/>
    <property type="match status" value="1"/>
</dbReference>
<dbReference type="PANTHER" id="PTHR24030">
    <property type="entry name" value="PROTEIN CMSS1"/>
    <property type="match status" value="1"/>
</dbReference>
<sequence length="321" mass="35354">MRLANSDPSQMPETMKHGGDDLEDDFVLDETVALSEDEEVETIAHLDDEDVFVDAGDDEADENGGGTDEDADEEESTKVDDAAVAKKRKRREKEKERKKRKIAETVEKSEGLTSAQPPHQLSSYLASMQAKSFPKLSALELEDLRIPESAIVDTTSWTSSRTLDELVEFITKVLPSLRLRLAQKSKSNGAPTLIYVAGAALRVADVTRVLKNNKLQGDKGGDVAKLFAKHFKLSQHVSYLKRTKIGAAAGTPGRLGKLLNETDALSVSALSHIILDVTYKDPKNRSLLDIPETRDEVFQTVLNNELVLKGIKEGKIQVVLF</sequence>
<evidence type="ECO:0000313" key="2">
    <source>
        <dbReference type="EMBL" id="KAF4614723.1"/>
    </source>
</evidence>
<evidence type="ECO:0000256" key="1">
    <source>
        <dbReference type="SAM" id="MobiDB-lite"/>
    </source>
</evidence>
<accession>A0A8H4QPF0</accession>
<dbReference type="AlphaFoldDB" id="A0A8H4QPF0"/>
<keyword evidence="3" id="KW-1185">Reference proteome</keyword>
<gene>
    <name evidence="2" type="ORF">D9613_002782</name>
</gene>
<comment type="caution">
    <text evidence="2">The sequence shown here is derived from an EMBL/GenBank/DDBJ whole genome shotgun (WGS) entry which is preliminary data.</text>
</comment>
<dbReference type="EMBL" id="JAACJL010000044">
    <property type="protein sequence ID" value="KAF4614723.1"/>
    <property type="molecule type" value="Genomic_DNA"/>
</dbReference>
<dbReference type="InterPro" id="IPR032704">
    <property type="entry name" value="Cms1"/>
</dbReference>
<dbReference type="GO" id="GO:0005634">
    <property type="term" value="C:nucleus"/>
    <property type="evidence" value="ECO:0007669"/>
    <property type="project" value="TreeGrafter"/>
</dbReference>
<protein>
    <recommendedName>
        <fullName evidence="4">U3-containing 90S pre-ribosomal complex subunit-domain containing protein</fullName>
    </recommendedName>
</protein>
<organism evidence="2 3">
    <name type="scientific">Agrocybe pediades</name>
    <dbReference type="NCBI Taxonomy" id="84607"/>
    <lineage>
        <taxon>Eukaryota</taxon>
        <taxon>Fungi</taxon>
        <taxon>Dikarya</taxon>
        <taxon>Basidiomycota</taxon>
        <taxon>Agaricomycotina</taxon>
        <taxon>Agaricomycetes</taxon>
        <taxon>Agaricomycetidae</taxon>
        <taxon>Agaricales</taxon>
        <taxon>Agaricineae</taxon>
        <taxon>Strophariaceae</taxon>
        <taxon>Agrocybe</taxon>
    </lineage>
</organism>
<dbReference type="PANTHER" id="PTHR24030:SF0">
    <property type="entry name" value="PROTEIN CMSS1"/>
    <property type="match status" value="1"/>
</dbReference>
<feature type="compositionally biased region" description="Acidic residues" evidence="1">
    <location>
        <begin position="35"/>
        <end position="75"/>
    </location>
</feature>